<feature type="compositionally biased region" description="Basic and acidic residues" evidence="1">
    <location>
        <begin position="1"/>
        <end position="10"/>
    </location>
</feature>
<proteinExistence type="predicted"/>
<feature type="non-terminal residue" evidence="2">
    <location>
        <position position="23"/>
    </location>
</feature>
<dbReference type="Proteomes" id="UP000265520">
    <property type="component" value="Unassembled WGS sequence"/>
</dbReference>
<organism evidence="2 3">
    <name type="scientific">Trifolium medium</name>
    <dbReference type="NCBI Taxonomy" id="97028"/>
    <lineage>
        <taxon>Eukaryota</taxon>
        <taxon>Viridiplantae</taxon>
        <taxon>Streptophyta</taxon>
        <taxon>Embryophyta</taxon>
        <taxon>Tracheophyta</taxon>
        <taxon>Spermatophyta</taxon>
        <taxon>Magnoliopsida</taxon>
        <taxon>eudicotyledons</taxon>
        <taxon>Gunneridae</taxon>
        <taxon>Pentapetalae</taxon>
        <taxon>rosids</taxon>
        <taxon>fabids</taxon>
        <taxon>Fabales</taxon>
        <taxon>Fabaceae</taxon>
        <taxon>Papilionoideae</taxon>
        <taxon>50 kb inversion clade</taxon>
        <taxon>NPAAA clade</taxon>
        <taxon>Hologalegina</taxon>
        <taxon>IRL clade</taxon>
        <taxon>Trifolieae</taxon>
        <taxon>Trifolium</taxon>
    </lineage>
</organism>
<accession>A0A392S1A8</accession>
<name>A0A392S1A8_9FABA</name>
<dbReference type="EMBL" id="LXQA010296404">
    <property type="protein sequence ID" value="MCI41800.1"/>
    <property type="molecule type" value="Genomic_DNA"/>
</dbReference>
<keyword evidence="3" id="KW-1185">Reference proteome</keyword>
<dbReference type="AlphaFoldDB" id="A0A392S1A8"/>
<evidence type="ECO:0000256" key="1">
    <source>
        <dbReference type="SAM" id="MobiDB-lite"/>
    </source>
</evidence>
<comment type="caution">
    <text evidence="2">The sequence shown here is derived from an EMBL/GenBank/DDBJ whole genome shotgun (WGS) entry which is preliminary data.</text>
</comment>
<evidence type="ECO:0000313" key="2">
    <source>
        <dbReference type="EMBL" id="MCI41800.1"/>
    </source>
</evidence>
<protein>
    <submittedName>
        <fullName evidence="2">Uncharacterized protein</fullName>
    </submittedName>
</protein>
<sequence length="23" mass="2681">MARLSEKSSLNEHSTLPQEHEEQ</sequence>
<feature type="region of interest" description="Disordered" evidence="1">
    <location>
        <begin position="1"/>
        <end position="23"/>
    </location>
</feature>
<evidence type="ECO:0000313" key="3">
    <source>
        <dbReference type="Proteomes" id="UP000265520"/>
    </source>
</evidence>
<reference evidence="2 3" key="1">
    <citation type="journal article" date="2018" name="Front. Plant Sci.">
        <title>Red Clover (Trifolium pratense) and Zigzag Clover (T. medium) - A Picture of Genomic Similarities and Differences.</title>
        <authorList>
            <person name="Dluhosova J."/>
            <person name="Istvanek J."/>
            <person name="Nedelnik J."/>
            <person name="Repkova J."/>
        </authorList>
    </citation>
    <scope>NUCLEOTIDE SEQUENCE [LARGE SCALE GENOMIC DNA]</scope>
    <source>
        <strain evidence="3">cv. 10/8</strain>
        <tissue evidence="2">Leaf</tissue>
    </source>
</reference>